<organism evidence="1 2">
    <name type="scientific">Musa balbisiana</name>
    <name type="common">Banana</name>
    <dbReference type="NCBI Taxonomy" id="52838"/>
    <lineage>
        <taxon>Eukaryota</taxon>
        <taxon>Viridiplantae</taxon>
        <taxon>Streptophyta</taxon>
        <taxon>Embryophyta</taxon>
        <taxon>Tracheophyta</taxon>
        <taxon>Spermatophyta</taxon>
        <taxon>Magnoliopsida</taxon>
        <taxon>Liliopsida</taxon>
        <taxon>Zingiberales</taxon>
        <taxon>Musaceae</taxon>
        <taxon>Musa</taxon>
    </lineage>
</organism>
<evidence type="ECO:0000313" key="2">
    <source>
        <dbReference type="Proteomes" id="UP000317650"/>
    </source>
</evidence>
<dbReference type="AlphaFoldDB" id="A0A4S8JUJ6"/>
<comment type="caution">
    <text evidence="1">The sequence shown here is derived from an EMBL/GenBank/DDBJ whole genome shotgun (WGS) entry which is preliminary data.</text>
</comment>
<gene>
    <name evidence="1" type="ORF">C4D60_Mb05t07980</name>
</gene>
<sequence length="118" mass="13429">MRALWSARVYSSGGGGGRWRCGTVLTMSMMRPMRRPTPSTEPRVQRKSLRLTTTHPRSTYRFFFLPDGSPGAARSQLCCVSSSCRDSAARSYSCRFRLRSSSVKKRWEGVFTLLRLQL</sequence>
<accession>A0A4S8JUJ6</accession>
<protein>
    <submittedName>
        <fullName evidence="1">Uncharacterized protein</fullName>
    </submittedName>
</protein>
<evidence type="ECO:0000313" key="1">
    <source>
        <dbReference type="EMBL" id="THU65849.1"/>
    </source>
</evidence>
<name>A0A4S8JUJ6_MUSBA</name>
<dbReference type="EMBL" id="PYDT01000003">
    <property type="protein sequence ID" value="THU65849.1"/>
    <property type="molecule type" value="Genomic_DNA"/>
</dbReference>
<reference evidence="1 2" key="1">
    <citation type="journal article" date="2019" name="Nat. Plants">
        <title>Genome sequencing of Musa balbisiana reveals subgenome evolution and function divergence in polyploid bananas.</title>
        <authorList>
            <person name="Yao X."/>
        </authorList>
    </citation>
    <scope>NUCLEOTIDE SEQUENCE [LARGE SCALE GENOMIC DNA]</scope>
    <source>
        <strain evidence="2">cv. DH-PKW</strain>
        <tissue evidence="1">Leaves</tissue>
    </source>
</reference>
<dbReference type="Proteomes" id="UP000317650">
    <property type="component" value="Chromosome 5"/>
</dbReference>
<proteinExistence type="predicted"/>
<keyword evidence="2" id="KW-1185">Reference proteome</keyword>